<evidence type="ECO:0000256" key="3">
    <source>
        <dbReference type="ARBA" id="ARBA00022679"/>
    </source>
</evidence>
<dbReference type="InterPro" id="IPR052016">
    <property type="entry name" value="Bact_Sigma-Reg"/>
</dbReference>
<keyword evidence="9" id="KW-0460">Magnesium</keyword>
<evidence type="ECO:0000256" key="8">
    <source>
        <dbReference type="ARBA" id="ARBA00022840"/>
    </source>
</evidence>
<evidence type="ECO:0000256" key="1">
    <source>
        <dbReference type="ARBA" id="ARBA00013081"/>
    </source>
</evidence>
<keyword evidence="11" id="KW-0464">Manganese</keyword>
<proteinExistence type="predicted"/>
<keyword evidence="5" id="KW-0547">Nucleotide-binding</keyword>
<comment type="catalytic activity">
    <reaction evidence="12">
        <text>O-phospho-L-seryl-[protein] + H2O = L-seryl-[protein] + phosphate</text>
        <dbReference type="Rhea" id="RHEA:20629"/>
        <dbReference type="Rhea" id="RHEA-COMP:9863"/>
        <dbReference type="Rhea" id="RHEA-COMP:11604"/>
        <dbReference type="ChEBI" id="CHEBI:15377"/>
        <dbReference type="ChEBI" id="CHEBI:29999"/>
        <dbReference type="ChEBI" id="CHEBI:43474"/>
        <dbReference type="ChEBI" id="CHEBI:83421"/>
        <dbReference type="EC" id="3.1.3.16"/>
    </reaction>
</comment>
<dbReference type="SMART" id="SM00091">
    <property type="entry name" value="PAS"/>
    <property type="match status" value="2"/>
</dbReference>
<keyword evidence="7" id="KW-0378">Hydrolase</keyword>
<dbReference type="GO" id="GO:0005524">
    <property type="term" value="F:ATP binding"/>
    <property type="evidence" value="ECO:0007669"/>
    <property type="project" value="UniProtKB-KW"/>
</dbReference>
<dbReference type="GO" id="GO:0016301">
    <property type="term" value="F:kinase activity"/>
    <property type="evidence" value="ECO:0007669"/>
    <property type="project" value="UniProtKB-KW"/>
</dbReference>
<dbReference type="FunFam" id="3.60.40.10:FF:000005">
    <property type="entry name" value="Serine/threonine protein phosphatase"/>
    <property type="match status" value="1"/>
</dbReference>
<dbReference type="SMART" id="SM00331">
    <property type="entry name" value="PP2C_SIG"/>
    <property type="match status" value="1"/>
</dbReference>
<sequence>MSLRGDGTAPEAVDVLAVIDADLTVAVWTLAASRLWGYAAEEVLHRPVARLLAEGGAAPAGVFTAGGREPGQVRIRRRDGRQEEVRLSVSALDSGWLLCVPGPAVRPGLDPPALEALLGHAPLSLALWDRDLRCTWFNEAVHNHEVFRRDPELGGYVTDLLDTRHPDFLVSAMRQVLDSGRPLLRRELWPAGTMAARGDRECWIAFVRLEGRDGRALGLCSVVMSVSRGRGRGRLQRLSEAELGIGTTLDPMDTAQELAETAVPDLADYVTIDLSEAIPLGQEPLEHLRSTGESIPGFYRAGVASVHSDLRESLWARGTPVFVPPSSPFTAVLESRQSHFEPVLDTSPGTWLDHDPDRARVVRQTGMHSLMVVPLLARGTILGVAVFVRSENPVAFSEPDLVLAEDLVARASLSLENAISYTRERTAALALQRGLLPHRLSGGGALEVASRYLPSDTHAGVGGDWFDVIPMPDGRVALVVGDVVGHGINAAATMGRLRTMVRTLTKLAMPPAELLTHIDELVLEMGQGGRDRAAPSPMPVGATCLYAVYDPATGRCTMASAGHPPPAVVAPDHSVHFAGVTPGAPIGVGLGAFEPFETELPGGCVLALYTDGLVETRDADIDHGLERLRGALARPFRSLDELCGSVVAAMAPEGPADDDTALLLARALTPEHPDDLDTPNNPHEPETPHTPDAPGMPPR</sequence>
<evidence type="ECO:0000256" key="5">
    <source>
        <dbReference type="ARBA" id="ARBA00022741"/>
    </source>
</evidence>
<evidence type="ECO:0000256" key="16">
    <source>
        <dbReference type="SAM" id="MobiDB-lite"/>
    </source>
</evidence>
<feature type="domain" description="GAF" evidence="17">
    <location>
        <begin position="273"/>
        <end position="425"/>
    </location>
</feature>
<dbReference type="FunFam" id="3.30.450.40:FF:000035">
    <property type="entry name" value="PAS sensor protein"/>
    <property type="match status" value="1"/>
</dbReference>
<dbReference type="RefSeq" id="WP_235031826.1">
    <property type="nucleotide sequence ID" value="NZ_FNVU01000002.1"/>
</dbReference>
<dbReference type="GO" id="GO:0046872">
    <property type="term" value="F:metal ion binding"/>
    <property type="evidence" value="ECO:0007669"/>
    <property type="project" value="UniProtKB-KW"/>
</dbReference>
<evidence type="ECO:0000256" key="2">
    <source>
        <dbReference type="ARBA" id="ARBA00022553"/>
    </source>
</evidence>
<protein>
    <recommendedName>
        <fullName evidence="1">protein-serine/threonine phosphatase</fullName>
        <ecNumber evidence="1">3.1.3.16</ecNumber>
    </recommendedName>
    <alternativeName>
        <fullName evidence="15">Protein-serine/threonine phosphatase</fullName>
    </alternativeName>
    <alternativeName>
        <fullName evidence="14">Serine/threonine-protein kinase</fullName>
    </alternativeName>
</protein>
<dbReference type="Gene3D" id="3.30.450.20">
    <property type="entry name" value="PAS domain"/>
    <property type="match status" value="2"/>
</dbReference>
<evidence type="ECO:0000256" key="4">
    <source>
        <dbReference type="ARBA" id="ARBA00022723"/>
    </source>
</evidence>
<dbReference type="EMBL" id="FNVU01000002">
    <property type="protein sequence ID" value="SEF89790.1"/>
    <property type="molecule type" value="Genomic_DNA"/>
</dbReference>
<dbReference type="SMART" id="SM00065">
    <property type="entry name" value="GAF"/>
    <property type="match status" value="1"/>
</dbReference>
<dbReference type="SUPFAM" id="SSF81606">
    <property type="entry name" value="PP2C-like"/>
    <property type="match status" value="1"/>
</dbReference>
<feature type="domain" description="PAS" evidence="18">
    <location>
        <begin position="112"/>
        <end position="178"/>
    </location>
</feature>
<dbReference type="Pfam" id="PF07228">
    <property type="entry name" value="SpoIIE"/>
    <property type="match status" value="1"/>
</dbReference>
<evidence type="ECO:0000313" key="20">
    <source>
        <dbReference type="EMBL" id="SEF89790.1"/>
    </source>
</evidence>
<evidence type="ECO:0000256" key="14">
    <source>
        <dbReference type="ARBA" id="ARBA00075117"/>
    </source>
</evidence>
<accession>A0A1H5VRC2</accession>
<keyword evidence="8" id="KW-0067">ATP-binding</keyword>
<dbReference type="PANTHER" id="PTHR43156">
    <property type="entry name" value="STAGE II SPORULATION PROTEIN E-RELATED"/>
    <property type="match status" value="1"/>
</dbReference>
<evidence type="ECO:0000256" key="10">
    <source>
        <dbReference type="ARBA" id="ARBA00022912"/>
    </source>
</evidence>
<dbReference type="Proteomes" id="UP000236754">
    <property type="component" value="Unassembled WGS sequence"/>
</dbReference>
<name>A0A1H5VRC2_9ACTN</name>
<evidence type="ECO:0000256" key="13">
    <source>
        <dbReference type="ARBA" id="ARBA00056274"/>
    </source>
</evidence>
<dbReference type="Gene3D" id="3.60.40.10">
    <property type="entry name" value="PPM-type phosphatase domain"/>
    <property type="match status" value="1"/>
</dbReference>
<keyword evidence="21" id="KW-1185">Reference proteome</keyword>
<evidence type="ECO:0000256" key="7">
    <source>
        <dbReference type="ARBA" id="ARBA00022801"/>
    </source>
</evidence>
<evidence type="ECO:0000259" key="19">
    <source>
        <dbReference type="SMART" id="SM00331"/>
    </source>
</evidence>
<dbReference type="Gene3D" id="3.30.450.40">
    <property type="match status" value="1"/>
</dbReference>
<dbReference type="InterPro" id="IPR029016">
    <property type="entry name" value="GAF-like_dom_sf"/>
</dbReference>
<keyword evidence="4" id="KW-0479">Metal-binding</keyword>
<dbReference type="InterPro" id="IPR000014">
    <property type="entry name" value="PAS"/>
</dbReference>
<feature type="region of interest" description="Disordered" evidence="16">
    <location>
        <begin position="653"/>
        <end position="699"/>
    </location>
</feature>
<organism evidence="20 21">
    <name type="scientific">Actinacidiphila yanglinensis</name>
    <dbReference type="NCBI Taxonomy" id="310779"/>
    <lineage>
        <taxon>Bacteria</taxon>
        <taxon>Bacillati</taxon>
        <taxon>Actinomycetota</taxon>
        <taxon>Actinomycetes</taxon>
        <taxon>Kitasatosporales</taxon>
        <taxon>Streptomycetaceae</taxon>
        <taxon>Actinacidiphila</taxon>
    </lineage>
</organism>
<comment type="function">
    <text evidence="13">Primarily acts as an independent SigF regulator that is sensitive to the osmosensory signal, mediating the cross talk of PknD with the SigF regulon. Possesses both phosphatase and kinase activities. The kinase domain functions as a classic anti-sigma factor-like kinase to phosphorylate the anti-anti-sigma factor domain at the canonical regulatory site, and the phosphatase domain antagonizes this activity.</text>
</comment>
<evidence type="ECO:0000256" key="11">
    <source>
        <dbReference type="ARBA" id="ARBA00023211"/>
    </source>
</evidence>
<dbReference type="PANTHER" id="PTHR43156:SF2">
    <property type="entry name" value="STAGE II SPORULATION PROTEIN E"/>
    <property type="match status" value="1"/>
</dbReference>
<evidence type="ECO:0000256" key="6">
    <source>
        <dbReference type="ARBA" id="ARBA00022777"/>
    </source>
</evidence>
<dbReference type="EC" id="3.1.3.16" evidence="1"/>
<dbReference type="InterPro" id="IPR003018">
    <property type="entry name" value="GAF"/>
</dbReference>
<evidence type="ECO:0000313" key="21">
    <source>
        <dbReference type="Proteomes" id="UP000236754"/>
    </source>
</evidence>
<dbReference type="InterPro" id="IPR035965">
    <property type="entry name" value="PAS-like_dom_sf"/>
</dbReference>
<dbReference type="Pfam" id="PF01590">
    <property type="entry name" value="GAF"/>
    <property type="match status" value="1"/>
</dbReference>
<keyword evidence="2" id="KW-0597">Phosphoprotein</keyword>
<dbReference type="GO" id="GO:0004722">
    <property type="term" value="F:protein serine/threonine phosphatase activity"/>
    <property type="evidence" value="ECO:0007669"/>
    <property type="project" value="UniProtKB-EC"/>
</dbReference>
<feature type="domain" description="PAS" evidence="18">
    <location>
        <begin position="3"/>
        <end position="69"/>
    </location>
</feature>
<keyword evidence="6" id="KW-0418">Kinase</keyword>
<dbReference type="InterPro" id="IPR036457">
    <property type="entry name" value="PPM-type-like_dom_sf"/>
</dbReference>
<dbReference type="AlphaFoldDB" id="A0A1H5VRC2"/>
<dbReference type="SUPFAM" id="SSF55781">
    <property type="entry name" value="GAF domain-like"/>
    <property type="match status" value="1"/>
</dbReference>
<evidence type="ECO:0000259" key="18">
    <source>
        <dbReference type="SMART" id="SM00091"/>
    </source>
</evidence>
<gene>
    <name evidence="20" type="ORF">SAMN05216223_102404</name>
</gene>
<dbReference type="CDD" id="cd00130">
    <property type="entry name" value="PAS"/>
    <property type="match status" value="1"/>
</dbReference>
<evidence type="ECO:0000256" key="12">
    <source>
        <dbReference type="ARBA" id="ARBA00047761"/>
    </source>
</evidence>
<dbReference type="InterPro" id="IPR001932">
    <property type="entry name" value="PPM-type_phosphatase-like_dom"/>
</dbReference>
<reference evidence="20 21" key="1">
    <citation type="submission" date="2016-10" db="EMBL/GenBank/DDBJ databases">
        <authorList>
            <person name="de Groot N.N."/>
        </authorList>
    </citation>
    <scope>NUCLEOTIDE SEQUENCE [LARGE SCALE GENOMIC DNA]</scope>
    <source>
        <strain evidence="20 21">CGMCC 4.2023</strain>
    </source>
</reference>
<keyword evidence="3" id="KW-0808">Transferase</keyword>
<feature type="domain" description="PPM-type phosphatase" evidence="19">
    <location>
        <begin position="446"/>
        <end position="666"/>
    </location>
</feature>
<evidence type="ECO:0000256" key="9">
    <source>
        <dbReference type="ARBA" id="ARBA00022842"/>
    </source>
</evidence>
<evidence type="ECO:0000256" key="15">
    <source>
        <dbReference type="ARBA" id="ARBA00081350"/>
    </source>
</evidence>
<keyword evidence="10" id="KW-0904">Protein phosphatase</keyword>
<evidence type="ECO:0000259" key="17">
    <source>
        <dbReference type="SMART" id="SM00065"/>
    </source>
</evidence>
<dbReference type="SUPFAM" id="SSF55785">
    <property type="entry name" value="PYP-like sensor domain (PAS domain)"/>
    <property type="match status" value="2"/>
</dbReference>